<dbReference type="InterPro" id="IPR000727">
    <property type="entry name" value="T_SNARE_dom"/>
</dbReference>
<reference evidence="4 5" key="1">
    <citation type="submission" date="2023-10" db="EMBL/GenBank/DDBJ databases">
        <title>Comparative genomics analysis reveals potential genetic determinants of host preference in Cryptosporidium xiaoi.</title>
        <authorList>
            <person name="Xiao L."/>
            <person name="Li J."/>
        </authorList>
    </citation>
    <scope>NUCLEOTIDE SEQUENCE [LARGE SCALE GENOMIC DNA]</scope>
    <source>
        <strain evidence="4 5">52996</strain>
    </source>
</reference>
<evidence type="ECO:0000313" key="5">
    <source>
        <dbReference type="Proteomes" id="UP001311799"/>
    </source>
</evidence>
<dbReference type="PROSITE" id="PS50192">
    <property type="entry name" value="T_SNARE"/>
    <property type="match status" value="2"/>
</dbReference>
<comment type="similarity">
    <text evidence="1">Belongs to the SNAP-25 family.</text>
</comment>
<sequence length="212" mass="24543">MNTSTDTYRGNITERKVLKLQDECLNSIKNTLKIAANANEISRYGATRLNEQTEQLSKIEDDTEKIRNNLDKTREAISSIRNPILFWFKGLFRGEQRVDYSEKTIPKESNTNDKNKLNEIQVLEKDLEKYKCKDSDIVLKSCNSNENQFSEQIDEGLNQIGDILNEMHSRAVSMNLELKNQGEIMNKINNNINDNNIKMKNQRRELGKLIGK</sequence>
<feature type="coiled-coil region" evidence="2">
    <location>
        <begin position="49"/>
        <end position="76"/>
    </location>
</feature>
<proteinExistence type="inferred from homology"/>
<dbReference type="PANTHER" id="PTHR19305">
    <property type="entry name" value="SYNAPTOSOMAL ASSOCIATED PROTEIN"/>
    <property type="match status" value="1"/>
</dbReference>
<dbReference type="PANTHER" id="PTHR19305:SF9">
    <property type="entry name" value="SYNAPTOSOMAL-ASSOCIATED PROTEIN 29"/>
    <property type="match status" value="1"/>
</dbReference>
<organism evidence="4 5">
    <name type="scientific">Cryptosporidium xiaoi</name>
    <dbReference type="NCBI Taxonomy" id="659607"/>
    <lineage>
        <taxon>Eukaryota</taxon>
        <taxon>Sar</taxon>
        <taxon>Alveolata</taxon>
        <taxon>Apicomplexa</taxon>
        <taxon>Conoidasida</taxon>
        <taxon>Coccidia</taxon>
        <taxon>Eucoccidiorida</taxon>
        <taxon>Eimeriorina</taxon>
        <taxon>Cryptosporidiidae</taxon>
        <taxon>Cryptosporidium</taxon>
    </lineage>
</organism>
<evidence type="ECO:0000256" key="1">
    <source>
        <dbReference type="ARBA" id="ARBA00009480"/>
    </source>
</evidence>
<dbReference type="GO" id="GO:0005886">
    <property type="term" value="C:plasma membrane"/>
    <property type="evidence" value="ECO:0007669"/>
    <property type="project" value="TreeGrafter"/>
</dbReference>
<dbReference type="Gene3D" id="1.20.5.110">
    <property type="match status" value="2"/>
</dbReference>
<feature type="domain" description="T-SNARE coiled-coil homology" evidence="3">
    <location>
        <begin position="147"/>
        <end position="209"/>
    </location>
</feature>
<keyword evidence="5" id="KW-1185">Reference proteome</keyword>
<dbReference type="SUPFAM" id="SSF58038">
    <property type="entry name" value="SNARE fusion complex"/>
    <property type="match status" value="2"/>
</dbReference>
<evidence type="ECO:0000313" key="4">
    <source>
        <dbReference type="EMBL" id="KAK6588867.1"/>
    </source>
</evidence>
<dbReference type="SMART" id="SM00397">
    <property type="entry name" value="t_SNARE"/>
    <property type="match status" value="2"/>
</dbReference>
<feature type="domain" description="T-SNARE coiled-coil homology" evidence="3">
    <location>
        <begin position="18"/>
        <end position="80"/>
    </location>
</feature>
<evidence type="ECO:0000259" key="3">
    <source>
        <dbReference type="PROSITE" id="PS50192"/>
    </source>
</evidence>
<dbReference type="Proteomes" id="UP001311799">
    <property type="component" value="Unassembled WGS sequence"/>
</dbReference>
<accession>A0AAV9XY91</accession>
<comment type="caution">
    <text evidence="4">The sequence shown here is derived from an EMBL/GenBank/DDBJ whole genome shotgun (WGS) entry which is preliminary data.</text>
</comment>
<protein>
    <submittedName>
        <fullName evidence="4">SMART 2xt_SNARE domain containing protein</fullName>
    </submittedName>
</protein>
<keyword evidence="2" id="KW-0175">Coiled coil</keyword>
<gene>
    <name evidence="4" type="ORF">RS030_2247</name>
</gene>
<dbReference type="AlphaFoldDB" id="A0AAV9XY91"/>
<name>A0AAV9XY91_9CRYT</name>
<dbReference type="EMBL" id="JAWDEY010000022">
    <property type="protein sequence ID" value="KAK6588867.1"/>
    <property type="molecule type" value="Genomic_DNA"/>
</dbReference>
<evidence type="ECO:0000256" key="2">
    <source>
        <dbReference type="SAM" id="Coils"/>
    </source>
</evidence>